<evidence type="ECO:0000313" key="5">
    <source>
        <dbReference type="EMBL" id="GFO05109.1"/>
    </source>
</evidence>
<dbReference type="SMART" id="SM00248">
    <property type="entry name" value="ANK"/>
    <property type="match status" value="4"/>
</dbReference>
<reference evidence="5 6" key="1">
    <citation type="journal article" date="2021" name="Elife">
        <title>Chloroplast acquisition without the gene transfer in kleptoplastic sea slugs, Plakobranchus ocellatus.</title>
        <authorList>
            <person name="Maeda T."/>
            <person name="Takahashi S."/>
            <person name="Yoshida T."/>
            <person name="Shimamura S."/>
            <person name="Takaki Y."/>
            <person name="Nagai Y."/>
            <person name="Toyoda A."/>
            <person name="Suzuki Y."/>
            <person name="Arimoto A."/>
            <person name="Ishii H."/>
            <person name="Satoh N."/>
            <person name="Nishiyama T."/>
            <person name="Hasebe M."/>
            <person name="Maruyama T."/>
            <person name="Minagawa J."/>
            <person name="Obokata J."/>
            <person name="Shigenobu S."/>
        </authorList>
    </citation>
    <scope>NUCLEOTIDE SEQUENCE [LARGE SCALE GENOMIC DNA]</scope>
</reference>
<dbReference type="InterPro" id="IPR036770">
    <property type="entry name" value="Ankyrin_rpt-contain_sf"/>
</dbReference>
<dbReference type="PANTHER" id="PTHR24201:SF15">
    <property type="entry name" value="ANKYRIN REPEAT DOMAIN-CONTAINING PROTEIN 66"/>
    <property type="match status" value="1"/>
</dbReference>
<feature type="compositionally biased region" description="Basic residues" evidence="4">
    <location>
        <begin position="178"/>
        <end position="189"/>
    </location>
</feature>
<sequence>MASILGLEVHEAASTGDYDTLEEFVKSGKYDINLGDDDWGNKTALHWSCQKGYVECIRLLLENGAKPLRTLTGWTPAHFAAENGKLSALRTLHTAGVRVDKKDNYGCTPRRLAEIYNHVECVKFLTQIEQEREELKCRAGSAYVSDDDEEEDDDVFSLPTTIAVEEKTDTSSTPPTSSRRRGQGNSRMR</sequence>
<dbReference type="PANTHER" id="PTHR24201">
    <property type="entry name" value="ANK_REP_REGION DOMAIN-CONTAINING PROTEIN"/>
    <property type="match status" value="1"/>
</dbReference>
<evidence type="ECO:0000313" key="6">
    <source>
        <dbReference type="Proteomes" id="UP000735302"/>
    </source>
</evidence>
<dbReference type="EMBL" id="BLXT01003746">
    <property type="protein sequence ID" value="GFO05109.1"/>
    <property type="molecule type" value="Genomic_DNA"/>
</dbReference>
<dbReference type="PROSITE" id="PS50088">
    <property type="entry name" value="ANK_REPEAT"/>
    <property type="match status" value="2"/>
</dbReference>
<evidence type="ECO:0000256" key="1">
    <source>
        <dbReference type="ARBA" id="ARBA00022737"/>
    </source>
</evidence>
<dbReference type="Pfam" id="PF12796">
    <property type="entry name" value="Ank_2"/>
    <property type="match status" value="1"/>
</dbReference>
<dbReference type="SUPFAM" id="SSF48403">
    <property type="entry name" value="Ankyrin repeat"/>
    <property type="match status" value="1"/>
</dbReference>
<evidence type="ECO:0000256" key="4">
    <source>
        <dbReference type="SAM" id="MobiDB-lite"/>
    </source>
</evidence>
<organism evidence="5 6">
    <name type="scientific">Plakobranchus ocellatus</name>
    <dbReference type="NCBI Taxonomy" id="259542"/>
    <lineage>
        <taxon>Eukaryota</taxon>
        <taxon>Metazoa</taxon>
        <taxon>Spiralia</taxon>
        <taxon>Lophotrochozoa</taxon>
        <taxon>Mollusca</taxon>
        <taxon>Gastropoda</taxon>
        <taxon>Heterobranchia</taxon>
        <taxon>Euthyneura</taxon>
        <taxon>Panpulmonata</taxon>
        <taxon>Sacoglossa</taxon>
        <taxon>Placobranchoidea</taxon>
        <taxon>Plakobranchidae</taxon>
        <taxon>Plakobranchus</taxon>
    </lineage>
</organism>
<keyword evidence="2 3" id="KW-0040">ANK repeat</keyword>
<accession>A0AAV4AFA4</accession>
<protein>
    <submittedName>
        <fullName evidence="5">Ankyrin repeat domain-containing protein 66</fullName>
    </submittedName>
</protein>
<proteinExistence type="predicted"/>
<dbReference type="Gene3D" id="1.25.40.20">
    <property type="entry name" value="Ankyrin repeat-containing domain"/>
    <property type="match status" value="2"/>
</dbReference>
<feature type="region of interest" description="Disordered" evidence="4">
    <location>
        <begin position="159"/>
        <end position="189"/>
    </location>
</feature>
<keyword evidence="1" id="KW-0677">Repeat</keyword>
<name>A0AAV4AFA4_9GAST</name>
<feature type="repeat" description="ANK" evidence="3">
    <location>
        <begin position="40"/>
        <end position="65"/>
    </location>
</feature>
<comment type="caution">
    <text evidence="5">The sequence shown here is derived from an EMBL/GenBank/DDBJ whole genome shotgun (WGS) entry which is preliminary data.</text>
</comment>
<dbReference type="AlphaFoldDB" id="A0AAV4AFA4"/>
<dbReference type="Proteomes" id="UP000735302">
    <property type="component" value="Unassembled WGS sequence"/>
</dbReference>
<keyword evidence="6" id="KW-1185">Reference proteome</keyword>
<dbReference type="InterPro" id="IPR002110">
    <property type="entry name" value="Ankyrin_rpt"/>
</dbReference>
<dbReference type="PROSITE" id="PS50297">
    <property type="entry name" value="ANK_REP_REGION"/>
    <property type="match status" value="2"/>
</dbReference>
<evidence type="ECO:0000256" key="2">
    <source>
        <dbReference type="ARBA" id="ARBA00023043"/>
    </source>
</evidence>
<dbReference type="InterPro" id="IPR050776">
    <property type="entry name" value="Ank_Repeat/CDKN_Inhibitor"/>
</dbReference>
<evidence type="ECO:0000256" key="3">
    <source>
        <dbReference type="PROSITE-ProRule" id="PRU00023"/>
    </source>
</evidence>
<feature type="repeat" description="ANK" evidence="3">
    <location>
        <begin position="72"/>
        <end position="104"/>
    </location>
</feature>
<gene>
    <name evidence="5" type="ORF">PoB_003161400</name>
</gene>